<sequence>MFYVRVLIGSIILFAIIALTVFGIPWIIYSSEWRLEQDSIQKRFISELKWEQSRMTLSDQVTKVLQDQKLPKTEVEDIIIKYVDTYYPNLKSIPSYFSDQTYWTYSASIWFVICQTTSLQAIKELEVFSVATHLLALYNKLLGPCIVIAIVGVSLYSSHSQTDFFTALRDLLAIMSLTIVFGSDMYAYGSRDSVMEVLYWSCLVFLANSALAAAIASIIRAYVTWLNIEEVVATPKELMRNLEKEKKERKNQLVYHDKSE</sequence>
<feature type="transmembrane region" description="Helical" evidence="1">
    <location>
        <begin position="197"/>
        <end position="219"/>
    </location>
</feature>
<dbReference type="AlphaFoldDB" id="A0A3P7LM52"/>
<feature type="transmembrane region" description="Helical" evidence="1">
    <location>
        <begin position="171"/>
        <end position="191"/>
    </location>
</feature>
<proteinExistence type="predicted"/>
<feature type="transmembrane region" description="Helical" evidence="1">
    <location>
        <begin position="102"/>
        <end position="121"/>
    </location>
</feature>
<reference evidence="2 3" key="1">
    <citation type="submission" date="2018-11" db="EMBL/GenBank/DDBJ databases">
        <authorList>
            <consortium name="Pathogen Informatics"/>
        </authorList>
    </citation>
    <scope>NUCLEOTIDE SEQUENCE [LARGE SCALE GENOMIC DNA]</scope>
</reference>
<evidence type="ECO:0000313" key="2">
    <source>
        <dbReference type="EMBL" id="VDM83615.1"/>
    </source>
</evidence>
<evidence type="ECO:0000313" key="3">
    <source>
        <dbReference type="Proteomes" id="UP000270094"/>
    </source>
</evidence>
<keyword evidence="3" id="KW-1185">Reference proteome</keyword>
<keyword evidence="1" id="KW-0472">Membrane</keyword>
<organism evidence="2 3">
    <name type="scientific">Strongylus vulgaris</name>
    <name type="common">Blood worm</name>
    <dbReference type="NCBI Taxonomy" id="40348"/>
    <lineage>
        <taxon>Eukaryota</taxon>
        <taxon>Metazoa</taxon>
        <taxon>Ecdysozoa</taxon>
        <taxon>Nematoda</taxon>
        <taxon>Chromadorea</taxon>
        <taxon>Rhabditida</taxon>
        <taxon>Rhabditina</taxon>
        <taxon>Rhabditomorpha</taxon>
        <taxon>Strongyloidea</taxon>
        <taxon>Strongylidae</taxon>
        <taxon>Strongylus</taxon>
    </lineage>
</organism>
<name>A0A3P7LM52_STRVU</name>
<keyword evidence="1" id="KW-0812">Transmembrane</keyword>
<dbReference type="OrthoDB" id="5803549at2759"/>
<feature type="transmembrane region" description="Helical" evidence="1">
    <location>
        <begin position="141"/>
        <end position="159"/>
    </location>
</feature>
<keyword evidence="1" id="KW-1133">Transmembrane helix</keyword>
<protein>
    <submittedName>
        <fullName evidence="2">Uncharacterized protein</fullName>
    </submittedName>
</protein>
<dbReference type="EMBL" id="UYYB01124244">
    <property type="protein sequence ID" value="VDM83615.1"/>
    <property type="molecule type" value="Genomic_DNA"/>
</dbReference>
<gene>
    <name evidence="2" type="ORF">SVUK_LOCUS18613</name>
</gene>
<dbReference type="Proteomes" id="UP000270094">
    <property type="component" value="Unassembled WGS sequence"/>
</dbReference>
<evidence type="ECO:0000256" key="1">
    <source>
        <dbReference type="SAM" id="Phobius"/>
    </source>
</evidence>
<feature type="transmembrane region" description="Helical" evidence="1">
    <location>
        <begin position="6"/>
        <end position="29"/>
    </location>
</feature>
<accession>A0A3P7LM52</accession>